<keyword evidence="2" id="KW-1185">Reference proteome</keyword>
<dbReference type="GeneID" id="59149331"/>
<accession>A0A7L9FEK9</accession>
<organism evidence="1 2">
    <name type="scientific">Infirmifilum lucidum</name>
    <dbReference type="NCBI Taxonomy" id="2776706"/>
    <lineage>
        <taxon>Archaea</taxon>
        <taxon>Thermoproteota</taxon>
        <taxon>Thermoprotei</taxon>
        <taxon>Thermofilales</taxon>
        <taxon>Thermofilaceae</taxon>
        <taxon>Infirmifilum</taxon>
    </lineage>
</organism>
<evidence type="ECO:0000313" key="1">
    <source>
        <dbReference type="EMBL" id="QOJ78230.1"/>
    </source>
</evidence>
<dbReference type="AlphaFoldDB" id="A0A7L9FEK9"/>
<proteinExistence type="predicted"/>
<dbReference type="EMBL" id="CP062310">
    <property type="protein sequence ID" value="QOJ78230.1"/>
    <property type="molecule type" value="Genomic_DNA"/>
</dbReference>
<reference evidence="1 2" key="1">
    <citation type="submission" date="2020-10" db="EMBL/GenBank/DDBJ databases">
        <title>Thermofilum lucidum 3507LT sp. nov. a novel member of Thermofilaceae family isolated from Chile hot spring, and proposal of description order Thermofilales.</title>
        <authorList>
            <person name="Zayulina K.S."/>
            <person name="Elcheninov A.G."/>
            <person name="Toshchakov S.V."/>
            <person name="Kublanov I.V."/>
        </authorList>
    </citation>
    <scope>NUCLEOTIDE SEQUENCE [LARGE SCALE GENOMIC DNA]</scope>
    <source>
        <strain evidence="1 2">3507LT</strain>
    </source>
</reference>
<dbReference type="InParanoid" id="A0A7L9FEK9"/>
<dbReference type="Proteomes" id="UP000594121">
    <property type="component" value="Chromosome"/>
</dbReference>
<dbReference type="KEGG" id="thel:IG193_05505"/>
<name>A0A7L9FEK9_9CREN</name>
<gene>
    <name evidence="1" type="ORF">IG193_05505</name>
</gene>
<evidence type="ECO:0000313" key="2">
    <source>
        <dbReference type="Proteomes" id="UP000594121"/>
    </source>
</evidence>
<sequence>MSSYTTLKKRFTRALRVFGPKPNDVITIVTLENLQSLVLLELTLAVEQDYDVQVHHLHLGGEIPRIFTEKTSSSTRIVSSKSVYGNITSYTDVKTTVVSLASEYPGALFILPFTADDLACYFLREVLRGNLAGLALEAQARVAYPLYTTTLQEIEQAYSGSPLEPALLAQCDLLRELKGRISLQAFGNFYVEVYVKRAKALLSCSSWG</sequence>
<dbReference type="RefSeq" id="WP_192818202.1">
    <property type="nucleotide sequence ID" value="NZ_CP062310.1"/>
</dbReference>
<protein>
    <submittedName>
        <fullName evidence="1">Uncharacterized protein</fullName>
    </submittedName>
</protein>